<accession>A0ABP8ME04</accession>
<dbReference type="SUPFAM" id="SSF46894">
    <property type="entry name" value="C-terminal effector domain of the bipartite response regulators"/>
    <property type="match status" value="1"/>
</dbReference>
<evidence type="ECO:0000256" key="1">
    <source>
        <dbReference type="ARBA" id="ARBA00023125"/>
    </source>
</evidence>
<keyword evidence="1" id="KW-0238">DNA-binding</keyword>
<dbReference type="EMBL" id="BAABEY010000036">
    <property type="protein sequence ID" value="GAA4447831.1"/>
    <property type="molecule type" value="Genomic_DNA"/>
</dbReference>
<keyword evidence="4" id="KW-1185">Reference proteome</keyword>
<evidence type="ECO:0000259" key="2">
    <source>
        <dbReference type="SMART" id="SM00421"/>
    </source>
</evidence>
<evidence type="ECO:0000313" key="3">
    <source>
        <dbReference type="EMBL" id="GAA4447831.1"/>
    </source>
</evidence>
<dbReference type="Proteomes" id="UP001501508">
    <property type="component" value="Unassembled WGS sequence"/>
</dbReference>
<dbReference type="RefSeq" id="WP_345033083.1">
    <property type="nucleotide sequence ID" value="NZ_BAABEY010000036.1"/>
</dbReference>
<protein>
    <recommendedName>
        <fullName evidence="2">HTH luxR-type domain-containing protein</fullName>
    </recommendedName>
</protein>
<gene>
    <name evidence="3" type="ORF">GCM10023091_43400</name>
</gene>
<dbReference type="PANTHER" id="PTHR43214:SF43">
    <property type="entry name" value="TWO-COMPONENT RESPONSE REGULATOR"/>
    <property type="match status" value="1"/>
</dbReference>
<dbReference type="InterPro" id="IPR036388">
    <property type="entry name" value="WH-like_DNA-bd_sf"/>
</dbReference>
<dbReference type="InterPro" id="IPR000792">
    <property type="entry name" value="Tscrpt_reg_LuxR_C"/>
</dbReference>
<dbReference type="PANTHER" id="PTHR43214">
    <property type="entry name" value="TWO-COMPONENT RESPONSE REGULATOR"/>
    <property type="match status" value="1"/>
</dbReference>
<dbReference type="Gene3D" id="1.10.10.10">
    <property type="entry name" value="Winged helix-like DNA-binding domain superfamily/Winged helix DNA-binding domain"/>
    <property type="match status" value="1"/>
</dbReference>
<organism evidence="3 4">
    <name type="scientific">Ravibacter arvi</name>
    <dbReference type="NCBI Taxonomy" id="2051041"/>
    <lineage>
        <taxon>Bacteria</taxon>
        <taxon>Pseudomonadati</taxon>
        <taxon>Bacteroidota</taxon>
        <taxon>Cytophagia</taxon>
        <taxon>Cytophagales</taxon>
        <taxon>Spirosomataceae</taxon>
        <taxon>Ravibacter</taxon>
    </lineage>
</organism>
<proteinExistence type="predicted"/>
<dbReference type="Gene3D" id="3.40.50.2300">
    <property type="match status" value="1"/>
</dbReference>
<dbReference type="InterPro" id="IPR039420">
    <property type="entry name" value="WalR-like"/>
</dbReference>
<comment type="caution">
    <text evidence="3">The sequence shown here is derived from an EMBL/GenBank/DDBJ whole genome shotgun (WGS) entry which is preliminary data.</text>
</comment>
<dbReference type="InterPro" id="IPR016032">
    <property type="entry name" value="Sig_transdc_resp-reg_C-effctor"/>
</dbReference>
<name>A0ABP8ME04_9BACT</name>
<reference evidence="4" key="1">
    <citation type="journal article" date="2019" name="Int. J. Syst. Evol. Microbiol.">
        <title>The Global Catalogue of Microorganisms (GCM) 10K type strain sequencing project: providing services to taxonomists for standard genome sequencing and annotation.</title>
        <authorList>
            <consortium name="The Broad Institute Genomics Platform"/>
            <consortium name="The Broad Institute Genome Sequencing Center for Infectious Disease"/>
            <person name="Wu L."/>
            <person name="Ma J."/>
        </authorList>
    </citation>
    <scope>NUCLEOTIDE SEQUENCE [LARGE SCALE GENOMIC DNA]</scope>
    <source>
        <strain evidence="4">JCM 31920</strain>
    </source>
</reference>
<sequence>MKVVVISKSDVFGIGIGVIIRQQIADAEIEKIADIRDSGASAKFPPEVVILCISQDQQPEELIAQLEQITQRYPASRLIVAETQANPAIRAISSQIFRWGVLGYLTSDSNAQSIFACIQTVYSGQIFLSKQLLQGVFDSLIDQEKESFQNWNKLLSKLTKTELEIARMLSEGQRITNIAAQTGKKPSTVSMIKKSIFRKTNTQDILTLHQLFSKAVKPRLAYQ</sequence>
<dbReference type="SMART" id="SM00421">
    <property type="entry name" value="HTH_LUXR"/>
    <property type="match status" value="1"/>
</dbReference>
<dbReference type="Pfam" id="PF00196">
    <property type="entry name" value="GerE"/>
    <property type="match status" value="1"/>
</dbReference>
<evidence type="ECO:0000313" key="4">
    <source>
        <dbReference type="Proteomes" id="UP001501508"/>
    </source>
</evidence>
<feature type="domain" description="HTH luxR-type" evidence="2">
    <location>
        <begin position="155"/>
        <end position="212"/>
    </location>
</feature>